<accession>A0ABQ9EUX1</accession>
<dbReference type="PROSITE" id="PS51808">
    <property type="entry name" value="CHCH"/>
    <property type="match status" value="1"/>
</dbReference>
<keyword evidence="5" id="KW-0677">Repeat</keyword>
<dbReference type="Proteomes" id="UP001217089">
    <property type="component" value="Unassembled WGS sequence"/>
</dbReference>
<evidence type="ECO:0000256" key="3">
    <source>
        <dbReference type="ARBA" id="ARBA00022448"/>
    </source>
</evidence>
<comment type="similarity">
    <text evidence="2 9">Belongs to the complex I NDUFA8 subunit family.</text>
</comment>
<keyword evidence="7 9" id="KW-0496">Mitochondrion</keyword>
<keyword evidence="9" id="KW-0999">Mitochondrion inner membrane</keyword>
<gene>
    <name evidence="10" type="ORF">KUTeg_015564</name>
</gene>
<dbReference type="InterPro" id="IPR016680">
    <property type="entry name" value="NDUFA8"/>
</dbReference>
<evidence type="ECO:0000256" key="8">
    <source>
        <dbReference type="ARBA" id="ARBA00023157"/>
    </source>
</evidence>
<evidence type="ECO:0000256" key="4">
    <source>
        <dbReference type="ARBA" id="ARBA00022660"/>
    </source>
</evidence>
<comment type="function">
    <text evidence="1 9">Accessory subunit of the mitochondrial membrane respiratory chain NADH dehydrogenase (Complex I), that is believed not to be involved in catalysis. Complex I functions in the transfer of electrons from NADH to the respiratory chain. The immediate electron acceptor for the enzyme is believed to be ubiquinone.</text>
</comment>
<evidence type="ECO:0000256" key="9">
    <source>
        <dbReference type="PIRNR" id="PIRNR017016"/>
    </source>
</evidence>
<keyword evidence="8" id="KW-1015">Disulfide bond</keyword>
<organism evidence="10 11">
    <name type="scientific">Tegillarca granosa</name>
    <name type="common">Malaysian cockle</name>
    <name type="synonym">Anadara granosa</name>
    <dbReference type="NCBI Taxonomy" id="220873"/>
    <lineage>
        <taxon>Eukaryota</taxon>
        <taxon>Metazoa</taxon>
        <taxon>Spiralia</taxon>
        <taxon>Lophotrochozoa</taxon>
        <taxon>Mollusca</taxon>
        <taxon>Bivalvia</taxon>
        <taxon>Autobranchia</taxon>
        <taxon>Pteriomorphia</taxon>
        <taxon>Arcoida</taxon>
        <taxon>Arcoidea</taxon>
        <taxon>Arcidae</taxon>
        <taxon>Tegillarca</taxon>
    </lineage>
</organism>
<dbReference type="PIRSF" id="PIRSF017016">
    <property type="entry name" value="NDUA8"/>
    <property type="match status" value="1"/>
</dbReference>
<evidence type="ECO:0000256" key="6">
    <source>
        <dbReference type="ARBA" id="ARBA00022982"/>
    </source>
</evidence>
<comment type="subcellular location">
    <subcellularLocation>
        <location evidence="9">Mitochondrion inner membrane</location>
    </subcellularLocation>
</comment>
<comment type="caution">
    <text evidence="10">The sequence shown here is derived from an EMBL/GenBank/DDBJ whole genome shotgun (WGS) entry which is preliminary data.</text>
</comment>
<dbReference type="EMBL" id="JARBDR010000793">
    <property type="protein sequence ID" value="KAJ8307480.1"/>
    <property type="molecule type" value="Genomic_DNA"/>
</dbReference>
<sequence length="158" mass="18208">MQGIGKIIMVFTKEDYLPSEAELTIEELPLSSSVLKAGSLYFGQYCDNQSKEFMLCSQELKDPRKCLNEGKEVTRCGFEFFKKLKQNCNPEFAAYHECIYRSGGKGRSMDFRYCRKQQKVLDKCLFEKMGISRPPIGYFSMVRVHKTDRPKPAPSDTD</sequence>
<dbReference type="PANTHER" id="PTHR13344:SF0">
    <property type="entry name" value="NADH DEHYDROGENASE [UBIQUINONE] 1 ALPHA SUBCOMPLEX SUBUNIT 8"/>
    <property type="match status" value="1"/>
</dbReference>
<protein>
    <recommendedName>
        <fullName evidence="9">NADH dehydrogenase [ubiquinone] 1 alpha subcomplex subunit 8</fullName>
    </recommendedName>
</protein>
<keyword evidence="4 9" id="KW-0679">Respiratory chain</keyword>
<name>A0ABQ9EUX1_TEGGR</name>
<dbReference type="PANTHER" id="PTHR13344">
    <property type="entry name" value="NADH-UBIQUINONE OXIDOREDUCTASE"/>
    <property type="match status" value="1"/>
</dbReference>
<reference evidence="10 11" key="1">
    <citation type="submission" date="2022-12" db="EMBL/GenBank/DDBJ databases">
        <title>Chromosome-level genome of Tegillarca granosa.</title>
        <authorList>
            <person name="Kim J."/>
        </authorList>
    </citation>
    <scope>NUCLEOTIDE SEQUENCE [LARGE SCALE GENOMIC DNA]</scope>
    <source>
        <strain evidence="10">Teg-2019</strain>
        <tissue evidence="10">Adductor muscle</tissue>
    </source>
</reference>
<proteinExistence type="inferred from homology"/>
<evidence type="ECO:0000256" key="5">
    <source>
        <dbReference type="ARBA" id="ARBA00022737"/>
    </source>
</evidence>
<keyword evidence="11" id="KW-1185">Reference proteome</keyword>
<evidence type="ECO:0000256" key="1">
    <source>
        <dbReference type="ARBA" id="ARBA00003195"/>
    </source>
</evidence>
<keyword evidence="3 9" id="KW-0813">Transport</keyword>
<evidence type="ECO:0000313" key="10">
    <source>
        <dbReference type="EMBL" id="KAJ8307480.1"/>
    </source>
</evidence>
<keyword evidence="6 9" id="KW-0249">Electron transport</keyword>
<evidence type="ECO:0000313" key="11">
    <source>
        <dbReference type="Proteomes" id="UP001217089"/>
    </source>
</evidence>
<keyword evidence="9" id="KW-0472">Membrane</keyword>
<evidence type="ECO:0000256" key="7">
    <source>
        <dbReference type="ARBA" id="ARBA00023128"/>
    </source>
</evidence>
<evidence type="ECO:0000256" key="2">
    <source>
        <dbReference type="ARBA" id="ARBA00010705"/>
    </source>
</evidence>